<dbReference type="VEuPathDB" id="TriTrypDB:TcG_11701"/>
<dbReference type="VEuPathDB" id="TriTrypDB:C3747_91g164"/>
<dbReference type="AlphaFoldDB" id="A0A2V2UI61"/>
<name>A0A2V2UI61_TRYCR</name>
<dbReference type="InterPro" id="IPR056000">
    <property type="entry name" value="DUF7578"/>
</dbReference>
<dbReference type="EMBL" id="PRFA01000558">
    <property type="protein sequence ID" value="PWU82816.1"/>
    <property type="molecule type" value="Genomic_DNA"/>
</dbReference>
<sequence>MPPKRNRVQGGNARSRASAVPQGDRRKRARSVLEGDTDQPAATRRRAEEPQQQQLTMSSTVKDILLEGSTLRTEMKLNDFLRSNLGGRGVVDTNENVALEAFLLRPTMFINDNEILGLITALPSYQALEAINKLHHEGVYSLEQWRGFRRKNTVALLARGKINAALPRAQTSTPVVNSKVLKGCYESVYNASWHHFKEVPDSKKKENGDGNEAGEGRTTAVMDLQESWRNPRKERRCAAIRYSTSQADGAHLGQGMAVHVGGD</sequence>
<proteinExistence type="predicted"/>
<evidence type="ECO:0000313" key="3">
    <source>
        <dbReference type="EMBL" id="PWU82816.1"/>
    </source>
</evidence>
<evidence type="ECO:0000313" key="4">
    <source>
        <dbReference type="Proteomes" id="UP000246121"/>
    </source>
</evidence>
<dbReference type="VEuPathDB" id="TriTrypDB:TcBrA4_0158050"/>
<evidence type="ECO:0000256" key="1">
    <source>
        <dbReference type="SAM" id="MobiDB-lite"/>
    </source>
</evidence>
<dbReference type="VEuPathDB" id="TriTrypDB:Tc_MARK_6473"/>
<reference evidence="3 4" key="1">
    <citation type="journal article" date="2018" name="Microb. Genom.">
        <title>Expanding an expanded genome: long-read sequencing of Trypanosoma cruzi.</title>
        <authorList>
            <person name="Berna L."/>
            <person name="Rodriguez M."/>
            <person name="Chiribao M.L."/>
            <person name="Parodi-Talice A."/>
            <person name="Pita S."/>
            <person name="Rijo G."/>
            <person name="Alvarez-Valin F."/>
            <person name="Robello C."/>
        </authorList>
    </citation>
    <scope>NUCLEOTIDE SEQUENCE [LARGE SCALE GENOMIC DNA]</scope>
    <source>
        <strain evidence="3 4">Dm28c</strain>
    </source>
</reference>
<dbReference type="NCBIfam" id="TIGR01631">
    <property type="entry name" value="Trypano_RHS"/>
    <property type="match status" value="1"/>
</dbReference>
<dbReference type="VEuPathDB" id="TriTrypDB:TCSYLVIO_007809"/>
<feature type="region of interest" description="Disordered" evidence="1">
    <location>
        <begin position="1"/>
        <end position="56"/>
    </location>
</feature>
<evidence type="ECO:0000259" key="2">
    <source>
        <dbReference type="Pfam" id="PF24466"/>
    </source>
</evidence>
<feature type="domain" description="DUF7578" evidence="2">
    <location>
        <begin position="72"/>
        <end position="134"/>
    </location>
</feature>
<gene>
    <name evidence="3" type="ORF">C4B63_558g9</name>
</gene>
<comment type="caution">
    <text evidence="3">The sequence shown here is derived from an EMBL/GenBank/DDBJ whole genome shotgun (WGS) entry which is preliminary data.</text>
</comment>
<dbReference type="Proteomes" id="UP000246121">
    <property type="component" value="Unassembled WGS sequence"/>
</dbReference>
<organism evidence="3 4">
    <name type="scientific">Trypanosoma cruzi</name>
    <dbReference type="NCBI Taxonomy" id="5693"/>
    <lineage>
        <taxon>Eukaryota</taxon>
        <taxon>Discoba</taxon>
        <taxon>Euglenozoa</taxon>
        <taxon>Kinetoplastea</taxon>
        <taxon>Metakinetoplastina</taxon>
        <taxon>Trypanosomatida</taxon>
        <taxon>Trypanosomatidae</taxon>
        <taxon>Trypanosoma</taxon>
        <taxon>Schizotrypanum</taxon>
    </lineage>
</organism>
<feature type="region of interest" description="Disordered" evidence="1">
    <location>
        <begin position="200"/>
        <end position="219"/>
    </location>
</feature>
<accession>A0A2V2UI61</accession>
<dbReference type="VEuPathDB" id="TriTrypDB:TcCL_ESM10830"/>
<dbReference type="VEuPathDB" id="TriTrypDB:C4B63_558g9"/>
<dbReference type="Pfam" id="PF24466">
    <property type="entry name" value="DUF7578"/>
    <property type="match status" value="1"/>
</dbReference>
<protein>
    <submittedName>
        <fullName evidence="3">Putative retrotransposon hot spot protein (RHS,)</fullName>
    </submittedName>
</protein>
<dbReference type="VEuPathDB" id="TriTrypDB:TCDM_11472"/>
<dbReference type="InterPro" id="IPR006518">
    <property type="entry name" value="Trypano_RHS"/>
</dbReference>